<keyword evidence="2" id="KW-1185">Reference proteome</keyword>
<gene>
    <name evidence="1" type="ORF">ILYODFUR_011649</name>
</gene>
<dbReference type="Proteomes" id="UP001482620">
    <property type="component" value="Unassembled WGS sequence"/>
</dbReference>
<accession>A0ABV0UI32</accession>
<evidence type="ECO:0000313" key="1">
    <source>
        <dbReference type="EMBL" id="MEQ2243906.1"/>
    </source>
</evidence>
<evidence type="ECO:0000313" key="2">
    <source>
        <dbReference type="Proteomes" id="UP001482620"/>
    </source>
</evidence>
<protein>
    <submittedName>
        <fullName evidence="1">Uncharacterized protein</fullName>
    </submittedName>
</protein>
<comment type="caution">
    <text evidence="1">The sequence shown here is derived from an EMBL/GenBank/DDBJ whole genome shotgun (WGS) entry which is preliminary data.</text>
</comment>
<dbReference type="EMBL" id="JAHRIQ010070399">
    <property type="protein sequence ID" value="MEQ2243906.1"/>
    <property type="molecule type" value="Genomic_DNA"/>
</dbReference>
<sequence>MAKPALNAAWLETPIVHGMGTHAHDTSRRLRDVPEDRTLKMEILPFIAGTQKTVKVGAKWRRKLFLEFRTTPPSLNVPQSLNRPKSGGTYKDSDLNAERRYLHLFCP</sequence>
<name>A0ABV0UI32_9TELE</name>
<organism evidence="1 2">
    <name type="scientific">Ilyodon furcidens</name>
    <name type="common">goldbreast splitfin</name>
    <dbReference type="NCBI Taxonomy" id="33524"/>
    <lineage>
        <taxon>Eukaryota</taxon>
        <taxon>Metazoa</taxon>
        <taxon>Chordata</taxon>
        <taxon>Craniata</taxon>
        <taxon>Vertebrata</taxon>
        <taxon>Euteleostomi</taxon>
        <taxon>Actinopterygii</taxon>
        <taxon>Neopterygii</taxon>
        <taxon>Teleostei</taxon>
        <taxon>Neoteleostei</taxon>
        <taxon>Acanthomorphata</taxon>
        <taxon>Ovalentaria</taxon>
        <taxon>Atherinomorphae</taxon>
        <taxon>Cyprinodontiformes</taxon>
        <taxon>Goodeidae</taxon>
        <taxon>Ilyodon</taxon>
    </lineage>
</organism>
<reference evidence="1 2" key="1">
    <citation type="submission" date="2021-06" db="EMBL/GenBank/DDBJ databases">
        <authorList>
            <person name="Palmer J.M."/>
        </authorList>
    </citation>
    <scope>NUCLEOTIDE SEQUENCE [LARGE SCALE GENOMIC DNA]</scope>
    <source>
        <strain evidence="2">if_2019</strain>
        <tissue evidence="1">Muscle</tissue>
    </source>
</reference>
<proteinExistence type="predicted"/>